<dbReference type="InterPro" id="IPR017900">
    <property type="entry name" value="4Fe4S_Fe_S_CS"/>
</dbReference>
<dbReference type="eggNOG" id="COG0437">
    <property type="taxonomic scope" value="Bacteria"/>
</dbReference>
<dbReference type="GO" id="GO:0051536">
    <property type="term" value="F:iron-sulfur cluster binding"/>
    <property type="evidence" value="ECO:0007669"/>
    <property type="project" value="UniProtKB-KW"/>
</dbReference>
<dbReference type="SUPFAM" id="SSF54862">
    <property type="entry name" value="4Fe-4S ferredoxins"/>
    <property type="match status" value="1"/>
</dbReference>
<protein>
    <recommendedName>
        <fullName evidence="4">4Fe-4S ferredoxin-type domain-containing protein</fullName>
    </recommendedName>
</protein>
<accession>C0CJ59</accession>
<dbReference type="InterPro" id="IPR017896">
    <property type="entry name" value="4Fe4S_Fe-S-bd"/>
</dbReference>
<dbReference type="PATRIC" id="fig|476272.21.peg.3884"/>
<sequence length="173" mass="19072">MREGVVYTGIPSQEELQSAPGVPSQKRMKEGRVAVIECVQEIPCNPCESACRFHAIHIGEQITNLPCIEEEKCTGCGLCVAACPGLAITIVDKSYSEEEGTIDFPFEYLPLPKEGDWVKAVNRGGEVVCDARVLKVRQQKAYQGTTVISIAVPMEYVDEVRSIQRLRAKQEGE</sequence>
<evidence type="ECO:0000256" key="1">
    <source>
        <dbReference type="ARBA" id="ARBA00022723"/>
    </source>
</evidence>
<reference evidence="5 6" key="1">
    <citation type="submission" date="2009-01" db="EMBL/GenBank/DDBJ databases">
        <authorList>
            <person name="Fulton L."/>
            <person name="Clifton S."/>
            <person name="Fulton B."/>
            <person name="Xu J."/>
            <person name="Minx P."/>
            <person name="Pepin K.H."/>
            <person name="Johnson M."/>
            <person name="Bhonagiri V."/>
            <person name="Nash W.E."/>
            <person name="Mardis E.R."/>
            <person name="Wilson R.K."/>
        </authorList>
    </citation>
    <scope>NUCLEOTIDE SEQUENCE [LARGE SCALE GENOMIC DNA]</scope>
    <source>
        <strain evidence="6">DSM 10507 / JCM 14656 / S5a33</strain>
    </source>
</reference>
<dbReference type="GeneID" id="86821356"/>
<dbReference type="HOGENOM" id="CLU_1582974_0_0_9"/>
<dbReference type="Gene3D" id="3.30.70.20">
    <property type="match status" value="1"/>
</dbReference>
<dbReference type="AlphaFoldDB" id="C0CJ59"/>
<keyword evidence="2" id="KW-0408">Iron</keyword>
<dbReference type="RefSeq" id="WP_005946443.1">
    <property type="nucleotide sequence ID" value="NZ_CP136423.1"/>
</dbReference>
<reference evidence="5 6" key="2">
    <citation type="submission" date="2009-02" db="EMBL/GenBank/DDBJ databases">
        <title>Draft genome sequence of Blautia hydrogenotrophica DSM 10507 (Ruminococcus hydrogenotrophicus DSM 10507).</title>
        <authorList>
            <person name="Sudarsanam P."/>
            <person name="Ley R."/>
            <person name="Guruge J."/>
            <person name="Turnbaugh P.J."/>
            <person name="Mahowald M."/>
            <person name="Liep D."/>
            <person name="Gordon J."/>
        </authorList>
    </citation>
    <scope>NUCLEOTIDE SEQUENCE [LARGE SCALE GENOMIC DNA]</scope>
    <source>
        <strain evidence="6">DSM 10507 / JCM 14656 / S5a33</strain>
    </source>
</reference>
<dbReference type="Proteomes" id="UP000003100">
    <property type="component" value="Unassembled WGS sequence"/>
</dbReference>
<comment type="caution">
    <text evidence="5">The sequence shown here is derived from an EMBL/GenBank/DDBJ whole genome shotgun (WGS) entry which is preliminary data.</text>
</comment>
<proteinExistence type="predicted"/>
<keyword evidence="3" id="KW-0411">Iron-sulfur</keyword>
<evidence type="ECO:0000256" key="3">
    <source>
        <dbReference type="ARBA" id="ARBA00023014"/>
    </source>
</evidence>
<evidence type="ECO:0000259" key="4">
    <source>
        <dbReference type="PROSITE" id="PS51379"/>
    </source>
</evidence>
<dbReference type="EMBL" id="ACBZ01000038">
    <property type="protein sequence ID" value="EEG50170.1"/>
    <property type="molecule type" value="Genomic_DNA"/>
</dbReference>
<evidence type="ECO:0000313" key="5">
    <source>
        <dbReference type="EMBL" id="EEG50170.1"/>
    </source>
</evidence>
<feature type="domain" description="4Fe-4S ferredoxin-type" evidence="4">
    <location>
        <begin position="64"/>
        <end position="93"/>
    </location>
</feature>
<dbReference type="PROSITE" id="PS51379">
    <property type="entry name" value="4FE4S_FER_2"/>
    <property type="match status" value="1"/>
</dbReference>
<dbReference type="GO" id="GO:0046872">
    <property type="term" value="F:metal ion binding"/>
    <property type="evidence" value="ECO:0007669"/>
    <property type="project" value="UniProtKB-KW"/>
</dbReference>
<organism evidence="5 6">
    <name type="scientific">Blautia hydrogenotrophica (strain DSM 10507 / JCM 14656 / S5a33)</name>
    <name type="common">Ruminococcus hydrogenotrophicus</name>
    <dbReference type="NCBI Taxonomy" id="476272"/>
    <lineage>
        <taxon>Bacteria</taxon>
        <taxon>Bacillati</taxon>
        <taxon>Bacillota</taxon>
        <taxon>Clostridia</taxon>
        <taxon>Lachnospirales</taxon>
        <taxon>Lachnospiraceae</taxon>
        <taxon>Blautia</taxon>
    </lineage>
</organism>
<dbReference type="Pfam" id="PF00037">
    <property type="entry name" value="Fer4"/>
    <property type="match status" value="1"/>
</dbReference>
<keyword evidence="1" id="KW-0479">Metal-binding</keyword>
<keyword evidence="6" id="KW-1185">Reference proteome</keyword>
<gene>
    <name evidence="5" type="ORF">RUMHYD_00877</name>
</gene>
<dbReference type="PROSITE" id="PS00198">
    <property type="entry name" value="4FE4S_FER_1"/>
    <property type="match status" value="1"/>
</dbReference>
<name>C0CJ59_BLAHS</name>
<evidence type="ECO:0000256" key="2">
    <source>
        <dbReference type="ARBA" id="ARBA00023004"/>
    </source>
</evidence>
<evidence type="ECO:0000313" key="6">
    <source>
        <dbReference type="Proteomes" id="UP000003100"/>
    </source>
</evidence>